<dbReference type="RefSeq" id="WP_180849024.1">
    <property type="nucleotide sequence ID" value="NZ_CP047418.1"/>
</dbReference>
<evidence type="ECO:0000256" key="1">
    <source>
        <dbReference type="ARBA" id="ARBA00004651"/>
    </source>
</evidence>
<keyword evidence="2" id="KW-0813">Transport</keyword>
<feature type="transmembrane region" description="Helical" evidence="6">
    <location>
        <begin position="103"/>
        <end position="121"/>
    </location>
</feature>
<dbReference type="GO" id="GO:0022857">
    <property type="term" value="F:transmembrane transporter activity"/>
    <property type="evidence" value="ECO:0007669"/>
    <property type="project" value="InterPro"/>
</dbReference>
<evidence type="ECO:0000256" key="6">
    <source>
        <dbReference type="SAM" id="Phobius"/>
    </source>
</evidence>
<evidence type="ECO:0000313" key="9">
    <source>
        <dbReference type="Proteomes" id="UP000510886"/>
    </source>
</evidence>
<gene>
    <name evidence="8" type="ORF">GTO87_00235</name>
</gene>
<feature type="transmembrane region" description="Helical" evidence="6">
    <location>
        <begin position="350"/>
        <end position="371"/>
    </location>
</feature>
<feature type="transmembrane region" description="Helical" evidence="6">
    <location>
        <begin position="194"/>
        <end position="215"/>
    </location>
</feature>
<feature type="transmembrane region" description="Helical" evidence="6">
    <location>
        <begin position="40"/>
        <end position="61"/>
    </location>
</feature>
<dbReference type="PANTHER" id="PTHR23501">
    <property type="entry name" value="MAJOR FACILITATOR SUPERFAMILY"/>
    <property type="match status" value="1"/>
</dbReference>
<feature type="transmembrane region" description="Helical" evidence="6">
    <location>
        <begin position="133"/>
        <end position="155"/>
    </location>
</feature>
<dbReference type="InterPro" id="IPR020846">
    <property type="entry name" value="MFS_dom"/>
</dbReference>
<reference evidence="8 9" key="1">
    <citation type="submission" date="2020-01" db="EMBL/GenBank/DDBJ databases">
        <title>Complete and circular genome sequences of six lactobacillus isolates from horses.</title>
        <authorList>
            <person name="Hassan H.M."/>
        </authorList>
    </citation>
    <scope>NUCLEOTIDE SEQUENCE [LARGE SCALE GENOMIC DNA]</scope>
    <source>
        <strain evidence="8 9">1A</strain>
    </source>
</reference>
<organism evidence="8 9">
    <name type="scientific">Ligilactobacillus saerimneri</name>
    <dbReference type="NCBI Taxonomy" id="228229"/>
    <lineage>
        <taxon>Bacteria</taxon>
        <taxon>Bacillati</taxon>
        <taxon>Bacillota</taxon>
        <taxon>Bacilli</taxon>
        <taxon>Lactobacillales</taxon>
        <taxon>Lactobacillaceae</taxon>
        <taxon>Ligilactobacillus</taxon>
    </lineage>
</organism>
<proteinExistence type="predicted"/>
<evidence type="ECO:0000256" key="4">
    <source>
        <dbReference type="ARBA" id="ARBA00022989"/>
    </source>
</evidence>
<dbReference type="AlphaFoldDB" id="A0A7H9EHR8"/>
<sequence>MTRKQITWVTVALLLANIVSGMDATIITTALPAIVSDLHGIQYMGWIVAVFLLGMAVFSPLWGKLGERTSNKLAFQLGLVLFIVSSAFEGMASNIYYFLLARFFMGIGAGGIGSLPYIIIGEIFPKYYQRAKALGYISASWSTATVLGPLVGGWIVDSLSWHWIFYINIPLGVVTILIVQRFYQTQSNKVTSQFDYAGAVLMTGGLALILLGIQLIGMAPLLWTVILVGLGGVCLLAMKRVERAAVDPIVPGRIFKNKLLIADFILFSLAWGGGIAIANYVPTWAQGLLATTALIGGLTQIPNALSNMGIAQVSPYLQTRYQAGTLIFWGLFATLVSLVVLVVSGFAAPFWVLLIACFFSGLGSGLIFVILQVKVQQDAPPADMAIATSLSYLVRILAQTFMSSLYGVIMNVMMFREVQATHGRVTMAMMNKISDVQASRTLPPALVPTMRRILHSGLHAIMVVASLVILLGIGYNWWVSHHYQSQVTEQE</sequence>
<comment type="subcellular location">
    <subcellularLocation>
        <location evidence="1">Cell membrane</location>
        <topology evidence="1">Multi-pass membrane protein</topology>
    </subcellularLocation>
</comment>
<feature type="transmembrane region" description="Helical" evidence="6">
    <location>
        <begin position="458"/>
        <end position="478"/>
    </location>
</feature>
<feature type="transmembrane region" description="Helical" evidence="6">
    <location>
        <begin position="161"/>
        <end position="182"/>
    </location>
</feature>
<dbReference type="Gene3D" id="1.20.1250.20">
    <property type="entry name" value="MFS general substrate transporter like domains"/>
    <property type="match status" value="1"/>
</dbReference>
<dbReference type="InterPro" id="IPR036259">
    <property type="entry name" value="MFS_trans_sf"/>
</dbReference>
<feature type="transmembrane region" description="Helical" evidence="6">
    <location>
        <begin position="326"/>
        <end position="344"/>
    </location>
</feature>
<keyword evidence="5 6" id="KW-0472">Membrane</keyword>
<evidence type="ECO:0000256" key="3">
    <source>
        <dbReference type="ARBA" id="ARBA00022692"/>
    </source>
</evidence>
<feature type="transmembrane region" description="Helical" evidence="6">
    <location>
        <begin position="73"/>
        <end position="97"/>
    </location>
</feature>
<feature type="domain" description="Major facilitator superfamily (MFS) profile" evidence="7">
    <location>
        <begin position="9"/>
        <end position="484"/>
    </location>
</feature>
<evidence type="ECO:0000259" key="7">
    <source>
        <dbReference type="PROSITE" id="PS50850"/>
    </source>
</evidence>
<dbReference type="EMBL" id="CP047418">
    <property type="protein sequence ID" value="QLL77196.1"/>
    <property type="molecule type" value="Genomic_DNA"/>
</dbReference>
<name>A0A7H9EHR8_9LACO</name>
<feature type="transmembrane region" description="Helical" evidence="6">
    <location>
        <begin position="392"/>
        <end position="415"/>
    </location>
</feature>
<dbReference type="PANTHER" id="PTHR23501:SF191">
    <property type="entry name" value="VACUOLAR BASIC AMINO ACID TRANSPORTER 4"/>
    <property type="match status" value="1"/>
</dbReference>
<feature type="transmembrane region" description="Helical" evidence="6">
    <location>
        <begin position="284"/>
        <end position="305"/>
    </location>
</feature>
<protein>
    <submittedName>
        <fullName evidence="8">MFS transporter</fullName>
    </submittedName>
</protein>
<dbReference type="KEGG" id="lsw:GTO87_00235"/>
<evidence type="ECO:0000256" key="2">
    <source>
        <dbReference type="ARBA" id="ARBA00022448"/>
    </source>
</evidence>
<dbReference type="GO" id="GO:0005886">
    <property type="term" value="C:plasma membrane"/>
    <property type="evidence" value="ECO:0007669"/>
    <property type="project" value="UniProtKB-SubCell"/>
</dbReference>
<dbReference type="Proteomes" id="UP000510886">
    <property type="component" value="Chromosome"/>
</dbReference>
<dbReference type="InterPro" id="IPR011701">
    <property type="entry name" value="MFS"/>
</dbReference>
<keyword evidence="4 6" id="KW-1133">Transmembrane helix</keyword>
<feature type="transmembrane region" description="Helical" evidence="6">
    <location>
        <begin position="221"/>
        <end position="238"/>
    </location>
</feature>
<accession>A0A7H9EHR8</accession>
<feature type="transmembrane region" description="Helical" evidence="6">
    <location>
        <begin position="259"/>
        <end position="278"/>
    </location>
</feature>
<dbReference type="Pfam" id="PF07690">
    <property type="entry name" value="MFS_1"/>
    <property type="match status" value="1"/>
</dbReference>
<keyword evidence="3 6" id="KW-0812">Transmembrane</keyword>
<dbReference type="Gene3D" id="1.20.1720.10">
    <property type="entry name" value="Multidrug resistance protein D"/>
    <property type="match status" value="1"/>
</dbReference>
<evidence type="ECO:0000313" key="8">
    <source>
        <dbReference type="EMBL" id="QLL77196.1"/>
    </source>
</evidence>
<evidence type="ECO:0000256" key="5">
    <source>
        <dbReference type="ARBA" id="ARBA00023136"/>
    </source>
</evidence>
<dbReference type="PROSITE" id="PS50850">
    <property type="entry name" value="MFS"/>
    <property type="match status" value="1"/>
</dbReference>
<dbReference type="SUPFAM" id="SSF103473">
    <property type="entry name" value="MFS general substrate transporter"/>
    <property type="match status" value="1"/>
</dbReference>